<dbReference type="Pfam" id="PF02482">
    <property type="entry name" value="Ribosomal_S30AE"/>
    <property type="match status" value="1"/>
</dbReference>
<keyword evidence="5" id="KW-1185">Reference proteome</keyword>
<dbReference type="CDD" id="cd00552">
    <property type="entry name" value="RaiA"/>
    <property type="match status" value="1"/>
</dbReference>
<dbReference type="OrthoDB" id="9795980at2"/>
<dbReference type="GO" id="GO:0045900">
    <property type="term" value="P:negative regulation of translational elongation"/>
    <property type="evidence" value="ECO:0007669"/>
    <property type="project" value="TreeGrafter"/>
</dbReference>
<dbReference type="EMBL" id="LR134516">
    <property type="protein sequence ID" value="VEJ22010.1"/>
    <property type="molecule type" value="Genomic_DNA"/>
</dbReference>
<evidence type="ECO:0000256" key="1">
    <source>
        <dbReference type="ARBA" id="ARBA00022845"/>
    </source>
</evidence>
<accession>A0A1X3CGN2</accession>
<dbReference type="PANTHER" id="PTHR33231:SF1">
    <property type="entry name" value="30S RIBOSOMAL PROTEIN"/>
    <property type="match status" value="1"/>
</dbReference>
<evidence type="ECO:0000313" key="4">
    <source>
        <dbReference type="EMBL" id="VEJ22010.1"/>
    </source>
</evidence>
<protein>
    <recommendedName>
        <fullName evidence="3">Ribosome hibernation promoting factor</fullName>
    </recommendedName>
</protein>
<evidence type="ECO:0000256" key="3">
    <source>
        <dbReference type="ARBA" id="ARBA00041148"/>
    </source>
</evidence>
<dbReference type="RefSeq" id="WP_085391331.1">
    <property type="nucleotide sequence ID" value="NZ_JBGNXI010000003.1"/>
</dbReference>
<dbReference type="Proteomes" id="UP000268229">
    <property type="component" value="Chromosome"/>
</dbReference>
<dbReference type="KEGG" id="nani:NCTC12227_01782"/>
<dbReference type="GO" id="GO:0043024">
    <property type="term" value="F:ribosomal small subunit binding"/>
    <property type="evidence" value="ECO:0007669"/>
    <property type="project" value="TreeGrafter"/>
</dbReference>
<dbReference type="SUPFAM" id="SSF69754">
    <property type="entry name" value="Ribosome binding protein Y (YfiA homologue)"/>
    <property type="match status" value="1"/>
</dbReference>
<dbReference type="PANTHER" id="PTHR33231">
    <property type="entry name" value="30S RIBOSOMAL PROTEIN"/>
    <property type="match status" value="1"/>
</dbReference>
<name>A0A1X3CGN2_9NEIS</name>
<sequence>MNLKITGLNFDVTEAIKNHVNSKLERINRHAANLISVAITLSVEKLNNKAEADVHLAGKDLHVETVESDMYAAIDVLMDKVDRAILKHKEKSNDVRATPKPEPDTE</sequence>
<dbReference type="InterPro" id="IPR050574">
    <property type="entry name" value="HPF/YfiA_ribosome-assoc"/>
</dbReference>
<gene>
    <name evidence="4" type="primary">yhbH</name>
    <name evidence="4" type="ORF">NCTC12227_01782</name>
</gene>
<dbReference type="InterPro" id="IPR003489">
    <property type="entry name" value="RHF/RaiA"/>
</dbReference>
<evidence type="ECO:0000313" key="5">
    <source>
        <dbReference type="Proteomes" id="UP000268229"/>
    </source>
</evidence>
<reference evidence="4 5" key="1">
    <citation type="submission" date="2018-12" db="EMBL/GenBank/DDBJ databases">
        <authorList>
            <consortium name="Pathogen Informatics"/>
        </authorList>
    </citation>
    <scope>NUCLEOTIDE SEQUENCE [LARGE SCALE GENOMIC DNA]</scope>
    <source>
        <strain evidence="4 5">NCTC12227</strain>
    </source>
</reference>
<dbReference type="AlphaFoldDB" id="A0A1X3CGN2"/>
<evidence type="ECO:0000256" key="2">
    <source>
        <dbReference type="ARBA" id="ARBA00038695"/>
    </source>
</evidence>
<comment type="subunit">
    <text evidence="2">Associates exclusively with 100S ribosomes, which are dimers of 70S ribosomes.</text>
</comment>
<keyword evidence="1" id="KW-0810">Translation regulation</keyword>
<organism evidence="4 5">
    <name type="scientific">Neisseria animaloris</name>
    <dbReference type="NCBI Taxonomy" id="326522"/>
    <lineage>
        <taxon>Bacteria</taxon>
        <taxon>Pseudomonadati</taxon>
        <taxon>Pseudomonadota</taxon>
        <taxon>Betaproteobacteria</taxon>
        <taxon>Neisseriales</taxon>
        <taxon>Neisseriaceae</taxon>
        <taxon>Neisseria</taxon>
    </lineage>
</organism>
<dbReference type="InterPro" id="IPR036567">
    <property type="entry name" value="RHF-like"/>
</dbReference>
<dbReference type="Gene3D" id="3.30.160.100">
    <property type="entry name" value="Ribosome hibernation promotion factor-like"/>
    <property type="match status" value="1"/>
</dbReference>
<dbReference type="STRING" id="326522.BWD08_11015"/>
<proteinExistence type="predicted"/>
<dbReference type="NCBIfam" id="TIGR00741">
    <property type="entry name" value="yfiA"/>
    <property type="match status" value="1"/>
</dbReference>
<dbReference type="GO" id="GO:0022627">
    <property type="term" value="C:cytosolic small ribosomal subunit"/>
    <property type="evidence" value="ECO:0007669"/>
    <property type="project" value="TreeGrafter"/>
</dbReference>